<organism evidence="1 2">
    <name type="scientific">Pichia membranifaciens NRRL Y-2026</name>
    <dbReference type="NCBI Taxonomy" id="763406"/>
    <lineage>
        <taxon>Eukaryota</taxon>
        <taxon>Fungi</taxon>
        <taxon>Dikarya</taxon>
        <taxon>Ascomycota</taxon>
        <taxon>Saccharomycotina</taxon>
        <taxon>Pichiomycetes</taxon>
        <taxon>Pichiales</taxon>
        <taxon>Pichiaceae</taxon>
        <taxon>Pichia</taxon>
    </lineage>
</organism>
<reference evidence="1 2" key="1">
    <citation type="journal article" date="2016" name="Proc. Natl. Acad. Sci. U.S.A.">
        <title>Comparative genomics of biotechnologically important yeasts.</title>
        <authorList>
            <person name="Riley R."/>
            <person name="Haridas S."/>
            <person name="Wolfe K.H."/>
            <person name="Lopes M.R."/>
            <person name="Hittinger C.T."/>
            <person name="Goeker M."/>
            <person name="Salamov A.A."/>
            <person name="Wisecaver J.H."/>
            <person name="Long T.M."/>
            <person name="Calvey C.H."/>
            <person name="Aerts A.L."/>
            <person name="Barry K.W."/>
            <person name="Choi C."/>
            <person name="Clum A."/>
            <person name="Coughlan A.Y."/>
            <person name="Deshpande S."/>
            <person name="Douglass A.P."/>
            <person name="Hanson S.J."/>
            <person name="Klenk H.-P."/>
            <person name="LaButti K.M."/>
            <person name="Lapidus A."/>
            <person name="Lindquist E.A."/>
            <person name="Lipzen A.M."/>
            <person name="Meier-Kolthoff J.P."/>
            <person name="Ohm R.A."/>
            <person name="Otillar R.P."/>
            <person name="Pangilinan J.L."/>
            <person name="Peng Y."/>
            <person name="Rokas A."/>
            <person name="Rosa C.A."/>
            <person name="Scheuner C."/>
            <person name="Sibirny A.A."/>
            <person name="Slot J.C."/>
            <person name="Stielow J.B."/>
            <person name="Sun H."/>
            <person name="Kurtzman C.P."/>
            <person name="Blackwell M."/>
            <person name="Grigoriev I.V."/>
            <person name="Jeffries T.W."/>
        </authorList>
    </citation>
    <scope>NUCLEOTIDE SEQUENCE [LARGE SCALE GENOMIC DNA]</scope>
    <source>
        <strain evidence="1 2">NRRL Y-2026</strain>
    </source>
</reference>
<dbReference type="GeneID" id="30181710"/>
<evidence type="ECO:0000313" key="1">
    <source>
        <dbReference type="EMBL" id="ODQ48800.1"/>
    </source>
</evidence>
<name>A0A1E3NRT8_9ASCO</name>
<gene>
    <name evidence="1" type="ORF">PICMEDRAFT_87175</name>
</gene>
<proteinExistence type="predicted"/>
<dbReference type="AlphaFoldDB" id="A0A1E3NRT8"/>
<evidence type="ECO:0000313" key="2">
    <source>
        <dbReference type="Proteomes" id="UP000094455"/>
    </source>
</evidence>
<keyword evidence="2" id="KW-1185">Reference proteome</keyword>
<sequence length="71" mass="7669">MPGKSRKTLHRRLAVAAPTRSSTVKLLRYPRVTCVMLAAAYAEKMDCGSAGITVQNCRRTDVSTPCGKSSI</sequence>
<accession>A0A1E3NRT8</accession>
<dbReference type="EMBL" id="KV454001">
    <property type="protein sequence ID" value="ODQ48800.1"/>
    <property type="molecule type" value="Genomic_DNA"/>
</dbReference>
<protein>
    <submittedName>
        <fullName evidence="1">Uncharacterized protein</fullName>
    </submittedName>
</protein>
<dbReference type="Proteomes" id="UP000094455">
    <property type="component" value="Unassembled WGS sequence"/>
</dbReference>
<dbReference type="RefSeq" id="XP_019019913.1">
    <property type="nucleotide sequence ID" value="XM_019165023.1"/>
</dbReference>